<sequence length="162" mass="18467">MKSLFFPLSLIILAACNHPKNDVKQLQEQIDSLQNKLDNSYKPGFGEFMSSIQMHHAKLWFAGTNNNWKLADFEVHEIQEALEAIQQFNTDRPEAKEIGMINPAIDSVNSAIKQLNQQLFRSSYILLTNTCNNCHRATQHEFNVITIPANPPISNQNFKPVD</sequence>
<dbReference type="PROSITE" id="PS51257">
    <property type="entry name" value="PROKAR_LIPOPROTEIN"/>
    <property type="match status" value="1"/>
</dbReference>
<dbReference type="EMBL" id="JAGHKO010000004">
    <property type="protein sequence ID" value="MBO9202611.1"/>
    <property type="molecule type" value="Genomic_DNA"/>
</dbReference>
<evidence type="ECO:0008006" key="3">
    <source>
        <dbReference type="Google" id="ProtNLM"/>
    </source>
</evidence>
<accession>A0ABS3YXG1</accession>
<keyword evidence="2" id="KW-1185">Reference proteome</keyword>
<comment type="caution">
    <text evidence="1">The sequence shown here is derived from an EMBL/GenBank/DDBJ whole genome shotgun (WGS) entry which is preliminary data.</text>
</comment>
<dbReference type="Proteomes" id="UP000677244">
    <property type="component" value="Unassembled WGS sequence"/>
</dbReference>
<protein>
    <recommendedName>
        <fullName evidence="3">Cytochrome c domain-containing protein</fullName>
    </recommendedName>
</protein>
<gene>
    <name evidence="1" type="ORF">J7I42_20145</name>
</gene>
<dbReference type="RefSeq" id="WP_209140656.1">
    <property type="nucleotide sequence ID" value="NZ_JAGHKO010000004.1"/>
</dbReference>
<reference evidence="1 2" key="1">
    <citation type="submission" date="2021-03" db="EMBL/GenBank/DDBJ databases">
        <title>Assistant Professor.</title>
        <authorList>
            <person name="Huq M.A."/>
        </authorList>
    </citation>
    <scope>NUCLEOTIDE SEQUENCE [LARGE SCALE GENOMIC DNA]</scope>
    <source>
        <strain evidence="1 2">MAH-29</strain>
    </source>
</reference>
<evidence type="ECO:0000313" key="1">
    <source>
        <dbReference type="EMBL" id="MBO9202611.1"/>
    </source>
</evidence>
<proteinExistence type="predicted"/>
<evidence type="ECO:0000313" key="2">
    <source>
        <dbReference type="Proteomes" id="UP000677244"/>
    </source>
</evidence>
<name>A0ABS3YXG1_9BACT</name>
<organism evidence="1 2">
    <name type="scientific">Niastella soli</name>
    <dbReference type="NCBI Taxonomy" id="2821487"/>
    <lineage>
        <taxon>Bacteria</taxon>
        <taxon>Pseudomonadati</taxon>
        <taxon>Bacteroidota</taxon>
        <taxon>Chitinophagia</taxon>
        <taxon>Chitinophagales</taxon>
        <taxon>Chitinophagaceae</taxon>
        <taxon>Niastella</taxon>
    </lineage>
</organism>